<keyword evidence="4" id="KW-1185">Reference proteome</keyword>
<dbReference type="OMA" id="VFCCKSQ"/>
<reference evidence="3" key="2">
    <citation type="submission" date="2022-03" db="EMBL/GenBank/DDBJ databases">
        <title>Draft title - Genomic analysis of global carrot germplasm unveils the trajectory of domestication and the origin of high carotenoid orange carrot.</title>
        <authorList>
            <person name="Iorizzo M."/>
            <person name="Ellison S."/>
            <person name="Senalik D."/>
            <person name="Macko-Podgorni A."/>
            <person name="Grzebelus D."/>
            <person name="Bostan H."/>
            <person name="Rolling W."/>
            <person name="Curaba J."/>
            <person name="Simon P."/>
        </authorList>
    </citation>
    <scope>NUCLEOTIDE SEQUENCE</scope>
    <source>
        <tissue evidence="3">Leaf</tissue>
    </source>
</reference>
<feature type="transmembrane region" description="Helical" evidence="2">
    <location>
        <begin position="149"/>
        <end position="171"/>
    </location>
</feature>
<dbReference type="Proteomes" id="UP000077755">
    <property type="component" value="Chromosome 1"/>
</dbReference>
<protein>
    <submittedName>
        <fullName evidence="3">Uncharacterized protein</fullName>
    </submittedName>
</protein>
<organism evidence="3 4">
    <name type="scientific">Daucus carota subsp. sativus</name>
    <name type="common">Carrot</name>
    <dbReference type="NCBI Taxonomy" id="79200"/>
    <lineage>
        <taxon>Eukaryota</taxon>
        <taxon>Viridiplantae</taxon>
        <taxon>Streptophyta</taxon>
        <taxon>Embryophyta</taxon>
        <taxon>Tracheophyta</taxon>
        <taxon>Spermatophyta</taxon>
        <taxon>Magnoliopsida</taxon>
        <taxon>eudicotyledons</taxon>
        <taxon>Gunneridae</taxon>
        <taxon>Pentapetalae</taxon>
        <taxon>asterids</taxon>
        <taxon>campanulids</taxon>
        <taxon>Apiales</taxon>
        <taxon>Apiaceae</taxon>
        <taxon>Apioideae</taxon>
        <taxon>Scandiceae</taxon>
        <taxon>Daucinae</taxon>
        <taxon>Daucus</taxon>
        <taxon>Daucus sect. Daucus</taxon>
    </lineage>
</organism>
<dbReference type="KEGG" id="dcr:108205491"/>
<evidence type="ECO:0000313" key="3">
    <source>
        <dbReference type="EMBL" id="WOG84891.1"/>
    </source>
</evidence>
<evidence type="ECO:0000313" key="4">
    <source>
        <dbReference type="Proteomes" id="UP000077755"/>
    </source>
</evidence>
<reference evidence="3" key="1">
    <citation type="journal article" date="2016" name="Nat. Genet.">
        <title>A high-quality carrot genome assembly provides new insights into carotenoid accumulation and asterid genome evolution.</title>
        <authorList>
            <person name="Iorizzo M."/>
            <person name="Ellison S."/>
            <person name="Senalik D."/>
            <person name="Zeng P."/>
            <person name="Satapoomin P."/>
            <person name="Huang J."/>
            <person name="Bowman M."/>
            <person name="Iovene M."/>
            <person name="Sanseverino W."/>
            <person name="Cavagnaro P."/>
            <person name="Yildiz M."/>
            <person name="Macko-Podgorni A."/>
            <person name="Moranska E."/>
            <person name="Grzebelus E."/>
            <person name="Grzebelus D."/>
            <person name="Ashrafi H."/>
            <person name="Zheng Z."/>
            <person name="Cheng S."/>
            <person name="Spooner D."/>
            <person name="Van Deynze A."/>
            <person name="Simon P."/>
        </authorList>
    </citation>
    <scope>NUCLEOTIDE SEQUENCE</scope>
    <source>
        <tissue evidence="3">Leaf</tissue>
    </source>
</reference>
<dbReference type="PANTHER" id="PTHR36381:SF1">
    <property type="entry name" value="ETHYLENE-REGULATED TRANSCRIPT 2 (ERT2)"/>
    <property type="match status" value="1"/>
</dbReference>
<feature type="region of interest" description="Disordered" evidence="1">
    <location>
        <begin position="53"/>
        <end position="72"/>
    </location>
</feature>
<keyword evidence="2" id="KW-0812">Transmembrane</keyword>
<dbReference type="Gramene" id="KZN11184">
    <property type="protein sequence ID" value="KZN11184"/>
    <property type="gene ID" value="DCAR_003840"/>
</dbReference>
<keyword evidence="2" id="KW-1133">Transmembrane helix</keyword>
<gene>
    <name evidence="3" type="ORF">DCAR_0104076</name>
</gene>
<feature type="compositionally biased region" description="Polar residues" evidence="1">
    <location>
        <begin position="61"/>
        <end position="72"/>
    </location>
</feature>
<dbReference type="EMBL" id="CP093343">
    <property type="protein sequence ID" value="WOG84891.1"/>
    <property type="molecule type" value="Genomic_DNA"/>
</dbReference>
<evidence type="ECO:0000256" key="1">
    <source>
        <dbReference type="SAM" id="MobiDB-lite"/>
    </source>
</evidence>
<accession>A0A166IJ04</accession>
<dbReference type="PANTHER" id="PTHR36381">
    <property type="entry name" value="ETHYLENE-REGULATED TRANSCRIPT 2 (ERT2)"/>
    <property type="match status" value="1"/>
</dbReference>
<evidence type="ECO:0000256" key="2">
    <source>
        <dbReference type="SAM" id="Phobius"/>
    </source>
</evidence>
<feature type="transmembrane region" description="Helical" evidence="2">
    <location>
        <begin position="125"/>
        <end position="143"/>
    </location>
</feature>
<proteinExistence type="predicted"/>
<feature type="transmembrane region" description="Helical" evidence="2">
    <location>
        <begin position="365"/>
        <end position="390"/>
    </location>
</feature>
<dbReference type="OrthoDB" id="690172at2759"/>
<dbReference type="AlphaFoldDB" id="A0A166IJ04"/>
<keyword evidence="2" id="KW-0472">Membrane</keyword>
<name>A0A166IJ04_DAUCS</name>
<sequence length="415" mass="46058">MPFPWKKTKGSRISRFADQFNTSKHGGSLVVQTGFPTSIIDLFHKNRDRLKKSAKKKRSSGFDSVSYGNSDSQLGNPERCAINSEVELLNMDVGMVNSDRCLTNRTEDDLVNGKERGGEVVDNRGNIFIVILKVLLMVILALVTRRLVVGVSVSAFSLFLLEYVGNYVYGLSKLCSDYRKMLKVIVAKVLCFVRIKGGAASICHDSVKDINLNVQSVEIEADLGDVIEPVVSLDSDKGLEFERMELKIIDIMKEDEPKQEGSRKARLKTKMRKLVRKKLCKSRRKGSGLESVVPGFGSEVPESMEEDTCIGKDGSNELREIEGQGELNEDEVNISQISLDPCDLILSKDSFVEESGRETLWISKYWVFCLIILSGLVGGRIFAIVFTLAWCLILKPLGNKGDAQPSLRSSGKNCA</sequence>